<gene>
    <name evidence="2" type="ORF">GNE12_28650</name>
</gene>
<name>A0ABR6SHI2_ANAVA</name>
<protein>
    <submittedName>
        <fullName evidence="2">Uncharacterized protein</fullName>
    </submittedName>
</protein>
<dbReference type="GeneID" id="58727285"/>
<evidence type="ECO:0000313" key="3">
    <source>
        <dbReference type="Proteomes" id="UP000570851"/>
    </source>
</evidence>
<dbReference type="RefSeq" id="WP_011316745.1">
    <property type="nucleotide sequence ID" value="NZ_JACKZP010000304.1"/>
</dbReference>
<dbReference type="Proteomes" id="UP000570851">
    <property type="component" value="Unassembled WGS sequence"/>
</dbReference>
<keyword evidence="1" id="KW-0812">Transmembrane</keyword>
<dbReference type="EMBL" id="JACKZP010000304">
    <property type="protein sequence ID" value="MBC1305852.1"/>
    <property type="molecule type" value="Genomic_DNA"/>
</dbReference>
<keyword evidence="1" id="KW-1133">Transmembrane helix</keyword>
<feature type="transmembrane region" description="Helical" evidence="1">
    <location>
        <begin position="6"/>
        <end position="27"/>
    </location>
</feature>
<accession>A0ABR6SHI2</accession>
<evidence type="ECO:0000256" key="1">
    <source>
        <dbReference type="SAM" id="Phobius"/>
    </source>
</evidence>
<evidence type="ECO:0000313" key="2">
    <source>
        <dbReference type="EMBL" id="MBC1305852.1"/>
    </source>
</evidence>
<geneLocation type="plasmid" evidence="2">
    <name>pN2B-C</name>
</geneLocation>
<organism evidence="2 3">
    <name type="scientific">Trichormus variabilis N2B</name>
    <dbReference type="NCBI Taxonomy" id="2681315"/>
    <lineage>
        <taxon>Bacteria</taxon>
        <taxon>Bacillati</taxon>
        <taxon>Cyanobacteriota</taxon>
        <taxon>Cyanophyceae</taxon>
        <taxon>Nostocales</taxon>
        <taxon>Nostocaceae</taxon>
        <taxon>Trichormus</taxon>
    </lineage>
</organism>
<sequence>MSLIKIYSVIGIENFTLVVFNTGIYFWQFRLVSADGAVFGEQRLYYTPQAAAAAGRKCIQVD</sequence>
<keyword evidence="2" id="KW-0614">Plasmid</keyword>
<keyword evidence="3" id="KW-1185">Reference proteome</keyword>
<keyword evidence="1" id="KW-0472">Membrane</keyword>
<proteinExistence type="predicted"/>
<comment type="caution">
    <text evidence="2">The sequence shown here is derived from an EMBL/GenBank/DDBJ whole genome shotgun (WGS) entry which is preliminary data.</text>
</comment>
<reference evidence="2 3" key="1">
    <citation type="submission" date="2019-11" db="EMBL/GenBank/DDBJ databases">
        <title>Comparison of genomes from free-living endosymbiotic cyanobacteria isolated from Azolla.</title>
        <authorList>
            <person name="Thiel T."/>
            <person name="Pratte B."/>
        </authorList>
    </citation>
    <scope>NUCLEOTIDE SEQUENCE [LARGE SCALE GENOMIC DNA]</scope>
    <source>
        <strain evidence="2 3">N2B</strain>
        <plasmid evidence="2">pN2B-C</plasmid>
    </source>
</reference>